<name>A0ABN4VJN9_9ACTN</name>
<organism evidence="1 2">
    <name type="scientific">Streptomyces alfalfae</name>
    <dbReference type="NCBI Taxonomy" id="1642299"/>
    <lineage>
        <taxon>Bacteria</taxon>
        <taxon>Bacillati</taxon>
        <taxon>Actinomycetota</taxon>
        <taxon>Actinomycetes</taxon>
        <taxon>Kitasatosporales</taxon>
        <taxon>Streptomycetaceae</taxon>
        <taxon>Streptomyces</taxon>
    </lineage>
</organism>
<dbReference type="EMBL" id="CP015588">
    <property type="protein sequence ID" value="APY87763.1"/>
    <property type="molecule type" value="Genomic_DNA"/>
</dbReference>
<sequence>MEWMSPVSTLLGAAIGVGATLVADRVRWRRERVGQSLDVRRQLYGEYTAALSRMRTALNECARSDVAAEERARRVREVFLAPGAYEIRHQLAVIAPQEIIAASRAAFLVLRDTRDALLDGAAVESTLYRELEDRFDSAVAELRRVMRRDLGVAE</sequence>
<accession>A0ABN4VJN9</accession>
<reference evidence="1 2" key="1">
    <citation type="submission" date="2016-05" db="EMBL/GenBank/DDBJ databases">
        <authorList>
            <person name="Gu J."/>
        </authorList>
    </citation>
    <scope>NUCLEOTIDE SEQUENCE [LARGE SCALE GENOMIC DNA]</scope>
    <source>
        <strain evidence="1 2">ACCC40021</strain>
    </source>
</reference>
<keyword evidence="2" id="KW-1185">Reference proteome</keyword>
<evidence type="ECO:0000313" key="2">
    <source>
        <dbReference type="Proteomes" id="UP000187191"/>
    </source>
</evidence>
<evidence type="ECO:0000313" key="1">
    <source>
        <dbReference type="EMBL" id="APY87763.1"/>
    </source>
</evidence>
<protein>
    <recommendedName>
        <fullName evidence="3">Protein kilB</fullName>
    </recommendedName>
</protein>
<gene>
    <name evidence="1" type="ORF">A7J05_20440</name>
</gene>
<dbReference type="Proteomes" id="UP000187191">
    <property type="component" value="Chromosome"/>
</dbReference>
<evidence type="ECO:0008006" key="3">
    <source>
        <dbReference type="Google" id="ProtNLM"/>
    </source>
</evidence>
<proteinExistence type="predicted"/>